<protein>
    <submittedName>
        <fullName evidence="3">SepL/TyeA/HrpJ family type III secretion system gatekeeper</fullName>
    </submittedName>
</protein>
<dbReference type="InterPro" id="IPR010812">
    <property type="entry name" value="HrpJ-like"/>
</dbReference>
<evidence type="ECO:0000313" key="4">
    <source>
        <dbReference type="Proteomes" id="UP000070516"/>
    </source>
</evidence>
<dbReference type="GO" id="GO:0019867">
    <property type="term" value="C:outer membrane"/>
    <property type="evidence" value="ECO:0007669"/>
    <property type="project" value="InterPro"/>
</dbReference>
<dbReference type="GO" id="GO:0046903">
    <property type="term" value="P:secretion"/>
    <property type="evidence" value="ECO:0007669"/>
    <property type="project" value="InterPro"/>
</dbReference>
<accession>A0A127HW72</accession>
<dbReference type="SUPFAM" id="SSF140591">
    <property type="entry name" value="Type III secretion system domain"/>
    <property type="match status" value="1"/>
</dbReference>
<organism evidence="3 4">
    <name type="scientific">Pseudomonas azotoformans</name>
    <dbReference type="NCBI Taxonomy" id="47878"/>
    <lineage>
        <taxon>Bacteria</taxon>
        <taxon>Pseudomonadati</taxon>
        <taxon>Pseudomonadota</taxon>
        <taxon>Gammaproteobacteria</taxon>
        <taxon>Pseudomonadales</taxon>
        <taxon>Pseudomonadaceae</taxon>
        <taxon>Pseudomonas</taxon>
    </lineage>
</organism>
<sequence>MKVESSPDVQTVQRPDEPAVNQTSTPAPTNGVDELALLFNQEVDANSRPLGERKLNLRVLEIKHLDALYRQLGHPVKKTLALVSLMVREALRQRADVGKLLEIFEGDPARAFLVLKHVRDQAETESRPSEAVLARDAMARLEVRFEGEIQVGLKVAAALQKGEVDPKELGVLRTLYYSNVVARQSLATMMQSLLGLYGGEAFTSGIKVMQKVLANDIAAERPMRPSPLLLTLLQGLQSCMRLSGVLSGCHALLHRLGSDHDALSLLQRLLVVAGSGISASEILRLGSDLGSASKLQQLVALNSLYPLFQQLPLAIWLDGRVREETLRGFLAVIGELDRMTRGPARFPGELGVMA</sequence>
<evidence type="ECO:0000313" key="3">
    <source>
        <dbReference type="EMBL" id="AMN78788.1"/>
    </source>
</evidence>
<feature type="domain" description="Hypersensitivity response secretion-like HrpJ" evidence="2">
    <location>
        <begin position="39"/>
        <end position="196"/>
    </location>
</feature>
<dbReference type="EMBL" id="CP014546">
    <property type="protein sequence ID" value="AMN78788.1"/>
    <property type="molecule type" value="Genomic_DNA"/>
</dbReference>
<evidence type="ECO:0000259" key="2">
    <source>
        <dbReference type="Pfam" id="PF07201"/>
    </source>
</evidence>
<reference evidence="3 4" key="1">
    <citation type="submission" date="2016-02" db="EMBL/GenBank/DDBJ databases">
        <title>Complete genome sequence of Pseudomonas azotoformans S4.</title>
        <authorList>
            <person name="Fang Y."/>
            <person name="Wu L."/>
            <person name="Feng G."/>
        </authorList>
    </citation>
    <scope>NUCLEOTIDE SEQUENCE [LARGE SCALE GENOMIC DNA]</scope>
    <source>
        <strain evidence="3 4">S4</strain>
    </source>
</reference>
<dbReference type="Pfam" id="PF07201">
    <property type="entry name" value="HrpJ"/>
    <property type="match status" value="1"/>
</dbReference>
<dbReference type="RefSeq" id="WP_061435223.1">
    <property type="nucleotide sequence ID" value="NZ_CP014546.1"/>
</dbReference>
<dbReference type="AlphaFoldDB" id="A0A127HW72"/>
<proteinExistence type="predicted"/>
<dbReference type="Proteomes" id="UP000070516">
    <property type="component" value="Chromosome"/>
</dbReference>
<dbReference type="KEGG" id="pazo:AYR47_10825"/>
<name>A0A127HW72_PSEAZ</name>
<evidence type="ECO:0000256" key="1">
    <source>
        <dbReference type="SAM" id="MobiDB-lite"/>
    </source>
</evidence>
<gene>
    <name evidence="3" type="ORF">AYR47_10825</name>
</gene>
<feature type="region of interest" description="Disordered" evidence="1">
    <location>
        <begin position="1"/>
        <end position="31"/>
    </location>
</feature>